<comment type="caution">
    <text evidence="2">The sequence shown here is derived from an EMBL/GenBank/DDBJ whole genome shotgun (WGS) entry which is preliminary data.</text>
</comment>
<dbReference type="InterPro" id="IPR053830">
    <property type="entry name" value="DUF6922"/>
</dbReference>
<dbReference type="Pfam" id="PF21956">
    <property type="entry name" value="DUF6922"/>
    <property type="match status" value="1"/>
</dbReference>
<accession>A0A1F6Y695</accession>
<gene>
    <name evidence="2" type="ORF">A3G53_03050</name>
</gene>
<feature type="domain" description="DUF6922" evidence="1">
    <location>
        <begin position="3"/>
        <end position="54"/>
    </location>
</feature>
<organism evidence="2 3">
    <name type="scientific">Candidatus Nomurabacteria bacterium RIFCSPLOWO2_12_FULL_44_11</name>
    <dbReference type="NCBI Taxonomy" id="1801796"/>
    <lineage>
        <taxon>Bacteria</taxon>
        <taxon>Candidatus Nomuraibacteriota</taxon>
    </lineage>
</organism>
<sequence>MKFRQELFWDTNPKNINAKKHSRYIIERVLEFGRPNEVGWVFKNYSKQAIRKTLHLPRVQLNPRSKALWSLLVK</sequence>
<protein>
    <recommendedName>
        <fullName evidence="1">DUF6922 domain-containing protein</fullName>
    </recommendedName>
</protein>
<dbReference type="Proteomes" id="UP000178645">
    <property type="component" value="Unassembled WGS sequence"/>
</dbReference>
<evidence type="ECO:0000259" key="1">
    <source>
        <dbReference type="Pfam" id="PF21956"/>
    </source>
</evidence>
<proteinExistence type="predicted"/>
<evidence type="ECO:0000313" key="3">
    <source>
        <dbReference type="Proteomes" id="UP000178645"/>
    </source>
</evidence>
<dbReference type="EMBL" id="MFVU01000016">
    <property type="protein sequence ID" value="OGJ01845.1"/>
    <property type="molecule type" value="Genomic_DNA"/>
</dbReference>
<evidence type="ECO:0000313" key="2">
    <source>
        <dbReference type="EMBL" id="OGJ01845.1"/>
    </source>
</evidence>
<dbReference type="AlphaFoldDB" id="A0A1F6Y695"/>
<reference evidence="2 3" key="1">
    <citation type="journal article" date="2016" name="Nat. Commun.">
        <title>Thousands of microbial genomes shed light on interconnected biogeochemical processes in an aquifer system.</title>
        <authorList>
            <person name="Anantharaman K."/>
            <person name="Brown C.T."/>
            <person name="Hug L.A."/>
            <person name="Sharon I."/>
            <person name="Castelle C.J."/>
            <person name="Probst A.J."/>
            <person name="Thomas B.C."/>
            <person name="Singh A."/>
            <person name="Wilkins M.J."/>
            <person name="Karaoz U."/>
            <person name="Brodie E.L."/>
            <person name="Williams K.H."/>
            <person name="Hubbard S.S."/>
            <person name="Banfield J.F."/>
        </authorList>
    </citation>
    <scope>NUCLEOTIDE SEQUENCE [LARGE SCALE GENOMIC DNA]</scope>
</reference>
<name>A0A1F6Y695_9BACT</name>